<dbReference type="AlphaFoldDB" id="A0A7J5U1K6"/>
<evidence type="ECO:0000313" key="2">
    <source>
        <dbReference type="EMBL" id="KAB7731507.1"/>
    </source>
</evidence>
<proteinExistence type="predicted"/>
<evidence type="ECO:0000256" key="1">
    <source>
        <dbReference type="SAM" id="MobiDB-lite"/>
    </source>
</evidence>
<dbReference type="EMBL" id="WELI01000003">
    <property type="protein sequence ID" value="KAB7731507.1"/>
    <property type="molecule type" value="Genomic_DNA"/>
</dbReference>
<feature type="compositionally biased region" description="Acidic residues" evidence="1">
    <location>
        <begin position="30"/>
        <end position="57"/>
    </location>
</feature>
<comment type="caution">
    <text evidence="2">The sequence shown here is derived from an EMBL/GenBank/DDBJ whole genome shotgun (WGS) entry which is preliminary data.</text>
</comment>
<sequence length="77" mass="8340">MPNGGDTELIGSRIGRISPDIVNQSGAAVDDGDDDEQFDDERLLDDDDEPVDEDGDPTGEHDQHRDDNYALGGKVAR</sequence>
<keyword evidence="3" id="KW-1185">Reference proteome</keyword>
<accession>A0A7J5U1K6</accession>
<name>A0A7J5U1K6_9BACT</name>
<organism evidence="2 3">
    <name type="scientific">Rudanella paleaurantiibacter</name>
    <dbReference type="NCBI Taxonomy" id="2614655"/>
    <lineage>
        <taxon>Bacteria</taxon>
        <taxon>Pseudomonadati</taxon>
        <taxon>Bacteroidota</taxon>
        <taxon>Cytophagia</taxon>
        <taxon>Cytophagales</taxon>
        <taxon>Cytophagaceae</taxon>
        <taxon>Rudanella</taxon>
    </lineage>
</organism>
<protein>
    <submittedName>
        <fullName evidence="2">Uncharacterized protein</fullName>
    </submittedName>
</protein>
<reference evidence="2 3" key="1">
    <citation type="submission" date="2019-10" db="EMBL/GenBank/DDBJ databases">
        <title>Rudanella paleaurantiibacter sp. nov., isolated from sludge.</title>
        <authorList>
            <person name="Xu S.Q."/>
        </authorList>
    </citation>
    <scope>NUCLEOTIDE SEQUENCE [LARGE SCALE GENOMIC DNA]</scope>
    <source>
        <strain evidence="2 3">HX-22-17</strain>
    </source>
</reference>
<gene>
    <name evidence="2" type="ORF">F5984_09990</name>
</gene>
<evidence type="ECO:0000313" key="3">
    <source>
        <dbReference type="Proteomes" id="UP000488299"/>
    </source>
</evidence>
<dbReference type="Proteomes" id="UP000488299">
    <property type="component" value="Unassembled WGS sequence"/>
</dbReference>
<feature type="region of interest" description="Disordered" evidence="1">
    <location>
        <begin position="1"/>
        <end position="77"/>
    </location>
</feature>
<feature type="compositionally biased region" description="Basic and acidic residues" evidence="1">
    <location>
        <begin position="58"/>
        <end position="68"/>
    </location>
</feature>